<dbReference type="EMBL" id="KZ679129">
    <property type="protein sequence ID" value="PTB78719.1"/>
    <property type="molecule type" value="Genomic_DNA"/>
</dbReference>
<dbReference type="OrthoDB" id="3565018at2759"/>
<evidence type="ECO:0000256" key="1">
    <source>
        <dbReference type="SAM" id="MobiDB-lite"/>
    </source>
</evidence>
<dbReference type="AlphaFoldDB" id="A0A2T4CAX5"/>
<accession>A0A2T4CAX5</accession>
<sequence>MSGFEIAGIVLGAFPIAISALEAYRDVAQRLGRFHTIRLEYKKWQDDLQFYKVAFTRNLKQLLLPLVPDDERLSELLLEPGGDCWKENSIAKAFENRLQECYPLYMQYIQNLKRTLDEINQELAIDSQWANKLLDSSPTPSMRAKLKGLISREGLALQLYKFKLSNSDGIRKRLFDELKEYNDKLEKLLRSSDEDTRLRSNRQSRQRLENVDITICGFWKKAKSVFQALANAWTCQCQQHGARLLLQHRTEWNAEFEVMLTGFSPPRLGFHKIRVSEGGDMVAAKLKESVTLIESMPPRQPSHKQNRPLRSALKPNRGKQASQHLYRSSPSVTLTCVNTVPPLNFPGQISNLCTTFGLPESSCYGYLIDEDCRYYVFSVPQPGSEAMATVTLDQILRGELHLELTRMQRYTLSLTIASTYLQLLGSPWLPTMPRRVDISFHDAIEKTPAISLDEPHITQHFTGSHTDDGLAAADKHSRFAALYHLGIMLLELCFGRLIEDRLRRTGRPVRENGSEEAVHDIFLAALEWLGDVNDEAGPAYADAVSWCLTGNRCAAEKKWRQDMLDKVIQPLKLSRDFLVDGGIEE</sequence>
<feature type="region of interest" description="Disordered" evidence="1">
    <location>
        <begin position="296"/>
        <end position="324"/>
    </location>
</feature>
<dbReference type="Proteomes" id="UP000240760">
    <property type="component" value="Unassembled WGS sequence"/>
</dbReference>
<reference evidence="2 3" key="1">
    <citation type="submission" date="2016-07" db="EMBL/GenBank/DDBJ databases">
        <title>Multiple horizontal gene transfer events from other fungi enriched the ability of initially mycotrophic Trichoderma (Ascomycota) to feed on dead plant biomass.</title>
        <authorList>
            <consortium name="DOE Joint Genome Institute"/>
            <person name="Aerts A."/>
            <person name="Atanasova L."/>
            <person name="Chenthamara K."/>
            <person name="Zhang J."/>
            <person name="Grujic M."/>
            <person name="Henrissat B."/>
            <person name="Kuo A."/>
            <person name="Salamov A."/>
            <person name="Lipzen A."/>
            <person name="Labutti K."/>
            <person name="Barry K."/>
            <person name="Miao Y."/>
            <person name="Rahimi M.J."/>
            <person name="Shen Q."/>
            <person name="Grigoriev I.V."/>
            <person name="Kubicek C.P."/>
            <person name="Druzhinina I.S."/>
        </authorList>
    </citation>
    <scope>NUCLEOTIDE SEQUENCE [LARGE SCALE GENOMIC DNA]</scope>
    <source>
        <strain evidence="2 3">ATCC 18648</strain>
    </source>
</reference>
<gene>
    <name evidence="2" type="ORF">M440DRAFT_1352403</name>
</gene>
<protein>
    <submittedName>
        <fullName evidence="2">Uncharacterized protein</fullName>
    </submittedName>
</protein>
<keyword evidence="3" id="KW-1185">Reference proteome</keyword>
<evidence type="ECO:0000313" key="3">
    <source>
        <dbReference type="Proteomes" id="UP000240760"/>
    </source>
</evidence>
<proteinExistence type="predicted"/>
<name>A0A2T4CAX5_TRILO</name>
<evidence type="ECO:0000313" key="2">
    <source>
        <dbReference type="EMBL" id="PTB78719.1"/>
    </source>
</evidence>
<dbReference type="PANTHER" id="PTHR35186">
    <property type="entry name" value="ANK_REP_REGION DOMAIN-CONTAINING PROTEIN"/>
    <property type="match status" value="1"/>
</dbReference>
<dbReference type="STRING" id="983965.A0A2T4CAX5"/>
<organism evidence="2 3">
    <name type="scientific">Trichoderma longibrachiatum ATCC 18648</name>
    <dbReference type="NCBI Taxonomy" id="983965"/>
    <lineage>
        <taxon>Eukaryota</taxon>
        <taxon>Fungi</taxon>
        <taxon>Dikarya</taxon>
        <taxon>Ascomycota</taxon>
        <taxon>Pezizomycotina</taxon>
        <taxon>Sordariomycetes</taxon>
        <taxon>Hypocreomycetidae</taxon>
        <taxon>Hypocreales</taxon>
        <taxon>Hypocreaceae</taxon>
        <taxon>Trichoderma</taxon>
    </lineage>
</organism>
<dbReference type="PANTHER" id="PTHR35186:SF4">
    <property type="entry name" value="PRION-INHIBITION AND PROPAGATION HELO DOMAIN-CONTAINING PROTEIN"/>
    <property type="match status" value="1"/>
</dbReference>